<sequence>MTKGVYKGSLLAQKILTEKLEKTMTKERMLREMSPRYRRLENVQLVGVVLVGLVFWYFFSLLLFTVVGVLLVKLHNHFPAVNAIPLDTPITILWLENWQVNITLVAIGICCLCLSKTMTDKMEALKRQQMTSNSRRITSLGRRN</sequence>
<evidence type="ECO:0000313" key="3">
    <source>
        <dbReference type="Proteomes" id="UP000269903"/>
    </source>
</evidence>
<dbReference type="Proteomes" id="UP000269903">
    <property type="component" value="Chromosome"/>
</dbReference>
<dbReference type="AlphaFoldDB" id="A0A7Z8ZX00"/>
<dbReference type="EMBL" id="LR134317">
    <property type="protein sequence ID" value="VEF08904.1"/>
    <property type="molecule type" value="Genomic_DNA"/>
</dbReference>
<organism evidence="2 3">
    <name type="scientific">Streptococcus equi subsp. zooepidemicus</name>
    <dbReference type="NCBI Taxonomy" id="40041"/>
    <lineage>
        <taxon>Bacteria</taxon>
        <taxon>Bacillati</taxon>
        <taxon>Bacillota</taxon>
        <taxon>Bacilli</taxon>
        <taxon>Lactobacillales</taxon>
        <taxon>Streptococcaceae</taxon>
        <taxon>Streptococcus</taxon>
    </lineage>
</organism>
<dbReference type="GeneID" id="83704113"/>
<keyword evidence="1" id="KW-1133">Transmembrane helix</keyword>
<accession>A0A7Z8ZX00</accession>
<dbReference type="RefSeq" id="WP_231140757.1">
    <property type="nucleotide sequence ID" value="NZ_CP065054.1"/>
</dbReference>
<protein>
    <submittedName>
        <fullName evidence="2">Uncharacterized protein</fullName>
    </submittedName>
</protein>
<keyword evidence="1" id="KW-0472">Membrane</keyword>
<reference evidence="2 3" key="1">
    <citation type="submission" date="2018-12" db="EMBL/GenBank/DDBJ databases">
        <authorList>
            <consortium name="Pathogen Informatics"/>
        </authorList>
    </citation>
    <scope>NUCLEOTIDE SEQUENCE [LARGE SCALE GENOMIC DNA]</scope>
    <source>
        <strain evidence="2 3">NCTC6180</strain>
    </source>
</reference>
<feature type="transmembrane region" description="Helical" evidence="1">
    <location>
        <begin position="92"/>
        <end position="114"/>
    </location>
</feature>
<feature type="transmembrane region" description="Helical" evidence="1">
    <location>
        <begin position="45"/>
        <end position="72"/>
    </location>
</feature>
<evidence type="ECO:0000313" key="2">
    <source>
        <dbReference type="EMBL" id="VEF08904.1"/>
    </source>
</evidence>
<evidence type="ECO:0000256" key="1">
    <source>
        <dbReference type="SAM" id="Phobius"/>
    </source>
</evidence>
<name>A0A7Z8ZX00_STRSZ</name>
<proteinExistence type="predicted"/>
<gene>
    <name evidence="2" type="ORF">NCTC6180_01635</name>
</gene>
<keyword evidence="1" id="KW-0812">Transmembrane</keyword>